<name>A0A0L6V7Z4_9BASI</name>
<sequence>MGIIKWLKIEWNYNACFATGKVPDVGHPAKGEINCYQSSKSIGPNDQPNPCQMKDQLNT</sequence>
<gene>
    <name evidence="2" type="ORF">VP01_22g7</name>
</gene>
<evidence type="ECO:0000256" key="1">
    <source>
        <dbReference type="SAM" id="MobiDB-lite"/>
    </source>
</evidence>
<evidence type="ECO:0000313" key="3">
    <source>
        <dbReference type="Proteomes" id="UP000037035"/>
    </source>
</evidence>
<organism evidence="2 3">
    <name type="scientific">Puccinia sorghi</name>
    <dbReference type="NCBI Taxonomy" id="27349"/>
    <lineage>
        <taxon>Eukaryota</taxon>
        <taxon>Fungi</taxon>
        <taxon>Dikarya</taxon>
        <taxon>Basidiomycota</taxon>
        <taxon>Pucciniomycotina</taxon>
        <taxon>Pucciniomycetes</taxon>
        <taxon>Pucciniales</taxon>
        <taxon>Pucciniaceae</taxon>
        <taxon>Puccinia</taxon>
    </lineage>
</organism>
<dbReference type="AlphaFoldDB" id="A0A0L6V7Z4"/>
<comment type="caution">
    <text evidence="2">The sequence shown here is derived from an EMBL/GenBank/DDBJ whole genome shotgun (WGS) entry which is preliminary data.</text>
</comment>
<keyword evidence="3" id="KW-1185">Reference proteome</keyword>
<accession>A0A0L6V7Z4</accession>
<protein>
    <submittedName>
        <fullName evidence="2">Uncharacterized protein</fullName>
    </submittedName>
</protein>
<dbReference type="EMBL" id="LAVV01007170">
    <property type="protein sequence ID" value="KNZ56868.1"/>
    <property type="molecule type" value="Genomic_DNA"/>
</dbReference>
<reference evidence="2 3" key="1">
    <citation type="submission" date="2015-08" db="EMBL/GenBank/DDBJ databases">
        <title>Next Generation Sequencing and Analysis of the Genome of Puccinia sorghi L Schw, the Causal Agent of Maize Common Rust.</title>
        <authorList>
            <person name="Rochi L."/>
            <person name="Burguener G."/>
            <person name="Darino M."/>
            <person name="Turjanski A."/>
            <person name="Kreff E."/>
            <person name="Dieguez M.J."/>
            <person name="Sacco F."/>
        </authorList>
    </citation>
    <scope>NUCLEOTIDE SEQUENCE [LARGE SCALE GENOMIC DNA]</scope>
    <source>
        <strain evidence="2 3">RO10H11247</strain>
    </source>
</reference>
<dbReference type="Proteomes" id="UP000037035">
    <property type="component" value="Unassembled WGS sequence"/>
</dbReference>
<proteinExistence type="predicted"/>
<dbReference type="VEuPathDB" id="FungiDB:VP01_22g7"/>
<evidence type="ECO:0000313" key="2">
    <source>
        <dbReference type="EMBL" id="KNZ56868.1"/>
    </source>
</evidence>
<feature type="region of interest" description="Disordered" evidence="1">
    <location>
        <begin position="38"/>
        <end position="59"/>
    </location>
</feature>